<dbReference type="EMBL" id="HBUF01127488">
    <property type="protein sequence ID" value="CAG6643512.1"/>
    <property type="molecule type" value="Transcribed_RNA"/>
</dbReference>
<protein>
    <submittedName>
        <fullName evidence="1">Uncharacterized protein</fullName>
    </submittedName>
</protein>
<sequence length="114" mass="13613">MSQDGKCQEFFGKKRRSQGLKKKNSRAYFKTIYTLTFQESGMRRSQLFFSFVRVPLLDRFSKHFSYVYVKSFQRVFIYGSFKGSLDTTLNQGSRYFTPRLSNKKKEGEYTKMMQ</sequence>
<reference evidence="1" key="1">
    <citation type="submission" date="2021-05" db="EMBL/GenBank/DDBJ databases">
        <authorList>
            <person name="Alioto T."/>
            <person name="Alioto T."/>
            <person name="Gomez Garrido J."/>
        </authorList>
    </citation>
    <scope>NUCLEOTIDE SEQUENCE</scope>
</reference>
<dbReference type="AlphaFoldDB" id="A0A8D8R731"/>
<proteinExistence type="predicted"/>
<evidence type="ECO:0000313" key="1">
    <source>
        <dbReference type="EMBL" id="CAG6643512.1"/>
    </source>
</evidence>
<name>A0A8D8R731_9HEMI</name>
<accession>A0A8D8R731</accession>
<organism evidence="1">
    <name type="scientific">Cacopsylla melanoneura</name>
    <dbReference type="NCBI Taxonomy" id="428564"/>
    <lineage>
        <taxon>Eukaryota</taxon>
        <taxon>Metazoa</taxon>
        <taxon>Ecdysozoa</taxon>
        <taxon>Arthropoda</taxon>
        <taxon>Hexapoda</taxon>
        <taxon>Insecta</taxon>
        <taxon>Pterygota</taxon>
        <taxon>Neoptera</taxon>
        <taxon>Paraneoptera</taxon>
        <taxon>Hemiptera</taxon>
        <taxon>Sternorrhyncha</taxon>
        <taxon>Psylloidea</taxon>
        <taxon>Psyllidae</taxon>
        <taxon>Psyllinae</taxon>
        <taxon>Cacopsylla</taxon>
    </lineage>
</organism>